<comment type="catalytic activity">
    <reaction evidence="6">
        <text>Couples ATP hydrolysis with the unwinding of duplex DNA by translocating in the 3'-5' direction.</text>
        <dbReference type="EC" id="5.6.2.4"/>
    </reaction>
</comment>
<keyword evidence="4 9" id="KW-0067">ATP-binding</keyword>
<dbReference type="Proteomes" id="UP001432014">
    <property type="component" value="Chromosome"/>
</dbReference>
<protein>
    <recommendedName>
        <fullName evidence="7">DNA 3'-5' helicase</fullName>
        <ecNumber evidence="7">5.6.2.4</ecNumber>
    </recommendedName>
</protein>
<evidence type="ECO:0000256" key="4">
    <source>
        <dbReference type="ARBA" id="ARBA00022840"/>
    </source>
</evidence>
<dbReference type="Pfam" id="PF13361">
    <property type="entry name" value="UvrD_C"/>
    <property type="match status" value="1"/>
</dbReference>
<dbReference type="InterPro" id="IPR000212">
    <property type="entry name" value="DNA_helicase_UvrD/REP"/>
</dbReference>
<keyword evidence="2 9" id="KW-0378">Hydrolase</keyword>
<name>A0ABZ1WFT8_9ACTN</name>
<dbReference type="Gene3D" id="3.40.50.300">
    <property type="entry name" value="P-loop containing nucleotide triphosphate hydrolases"/>
    <property type="match status" value="3"/>
</dbReference>
<dbReference type="EMBL" id="CP108482">
    <property type="protein sequence ID" value="WUS59649.1"/>
    <property type="molecule type" value="Genomic_DNA"/>
</dbReference>
<dbReference type="PROSITE" id="PS51198">
    <property type="entry name" value="UVRD_HELICASE_ATP_BIND"/>
    <property type="match status" value="1"/>
</dbReference>
<dbReference type="InterPro" id="IPR027417">
    <property type="entry name" value="P-loop_NTPase"/>
</dbReference>
<reference evidence="11 12" key="1">
    <citation type="submission" date="2022-10" db="EMBL/GenBank/DDBJ databases">
        <title>The complete genomes of actinobacterial strains from the NBC collection.</title>
        <authorList>
            <person name="Joergensen T.S."/>
            <person name="Alvarez Arevalo M."/>
            <person name="Sterndorff E.B."/>
            <person name="Faurdal D."/>
            <person name="Vuksanovic O."/>
            <person name="Mourched A.-S."/>
            <person name="Charusanti P."/>
            <person name="Shaw S."/>
            <person name="Blin K."/>
            <person name="Weber T."/>
        </authorList>
    </citation>
    <scope>NUCLEOTIDE SEQUENCE [LARGE SCALE GENOMIC DNA]</scope>
    <source>
        <strain evidence="11 12">NBC_01247</strain>
    </source>
</reference>
<evidence type="ECO:0000256" key="3">
    <source>
        <dbReference type="ARBA" id="ARBA00022806"/>
    </source>
</evidence>
<keyword evidence="5" id="KW-0413">Isomerase</keyword>
<sequence>MKGLRMPTLGLHKDFLREFAQLEKKVRTKVADAFDKFEHSSASGQHLEKLSHGRDPRLKTIRIDKFYRGVVLAPDGGDSFLLLKVLPHDDAIDWALKHRATVNAATEGIELRNDIALEQLAPGLKLATGGRGAQPLFLHVSDADLTRLGIDEQILPIARRLDSEEMLDALRPILPEHQYDVLFGLAAGMGPEDVWREIVQIQLSVGLETASVATKAGTPQDDLTAAMARSQGRIALVSGPAELMELLERPFDAWRIFLHPSQHRIAYRPSYNGPARVTGGPGTGKTVVALHRAAHLAMALPPGSPDGAILLTTFTRDLASELQRSLRLLLTDAEQLRRIRVVNIDALASEILRGHRESSRLSILTDQRDVIARWARTARRLDLDHSAEFLDQEWRHVILAQGIGTAESYLKASRAGRGTALGPLKRAQVWRAVTAFTEDLRTADTWTFHQVCDEATRILDRRSAGGAPRLFRHVLVDEAQDLHPAQWRLLRAATEPGRPDDLFIAGDPHQRIYGNKVSLRSLGISVTGRSHRLRINYRSTHEIVSWATALLVGEAVDDMDGGGEGLSDYRSAFHGSRPAVTGHPTKAAEIESLVGQISRWLSESEVPADEIGVAVRFVQFGRDIAAGLARAGIPATVMGASSTTPEIGVRIGTMHRLKGLEFRCMAVAGVSDGVVPMRNAVTPREVDAQQHREDLLGELSLLFVACTRAREALQVSWHGEASPFLARAPQPERLPL</sequence>
<dbReference type="Pfam" id="PF00580">
    <property type="entry name" value="UvrD-helicase"/>
    <property type="match status" value="1"/>
</dbReference>
<dbReference type="RefSeq" id="WP_329494243.1">
    <property type="nucleotide sequence ID" value="NZ_CP108460.1"/>
</dbReference>
<dbReference type="InterPro" id="IPR014017">
    <property type="entry name" value="DNA_helicase_UvrD-like_C"/>
</dbReference>
<dbReference type="EC" id="5.6.2.4" evidence="7"/>
<proteinExistence type="predicted"/>
<feature type="binding site" evidence="9">
    <location>
        <begin position="279"/>
        <end position="286"/>
    </location>
    <ligand>
        <name>ATP</name>
        <dbReference type="ChEBI" id="CHEBI:30616"/>
    </ligand>
</feature>
<evidence type="ECO:0000313" key="12">
    <source>
        <dbReference type="Proteomes" id="UP001432014"/>
    </source>
</evidence>
<gene>
    <name evidence="11" type="ORF">OG469_31585</name>
</gene>
<keyword evidence="12" id="KW-1185">Reference proteome</keyword>
<evidence type="ECO:0000256" key="5">
    <source>
        <dbReference type="ARBA" id="ARBA00023235"/>
    </source>
</evidence>
<accession>A0ABZ1WFT8</accession>
<dbReference type="PANTHER" id="PTHR11070:SF45">
    <property type="entry name" value="DNA 3'-5' HELICASE"/>
    <property type="match status" value="1"/>
</dbReference>
<dbReference type="InterPro" id="IPR014016">
    <property type="entry name" value="UvrD-like_ATP-bd"/>
</dbReference>
<evidence type="ECO:0000256" key="1">
    <source>
        <dbReference type="ARBA" id="ARBA00022741"/>
    </source>
</evidence>
<evidence type="ECO:0000256" key="2">
    <source>
        <dbReference type="ARBA" id="ARBA00022801"/>
    </source>
</evidence>
<comment type="catalytic activity">
    <reaction evidence="8">
        <text>ATP + H2O = ADP + phosphate + H(+)</text>
        <dbReference type="Rhea" id="RHEA:13065"/>
        <dbReference type="ChEBI" id="CHEBI:15377"/>
        <dbReference type="ChEBI" id="CHEBI:15378"/>
        <dbReference type="ChEBI" id="CHEBI:30616"/>
        <dbReference type="ChEBI" id="CHEBI:43474"/>
        <dbReference type="ChEBI" id="CHEBI:456216"/>
        <dbReference type="EC" id="5.6.2.4"/>
    </reaction>
</comment>
<keyword evidence="1 9" id="KW-0547">Nucleotide-binding</keyword>
<evidence type="ECO:0000256" key="8">
    <source>
        <dbReference type="ARBA" id="ARBA00048988"/>
    </source>
</evidence>
<dbReference type="SUPFAM" id="SSF52540">
    <property type="entry name" value="P-loop containing nucleoside triphosphate hydrolases"/>
    <property type="match status" value="1"/>
</dbReference>
<dbReference type="PANTHER" id="PTHR11070">
    <property type="entry name" value="UVRD / RECB / PCRA DNA HELICASE FAMILY MEMBER"/>
    <property type="match status" value="1"/>
</dbReference>
<organism evidence="11 12">
    <name type="scientific">Kitasatospora herbaricolor</name>
    <dbReference type="NCBI Taxonomy" id="68217"/>
    <lineage>
        <taxon>Bacteria</taxon>
        <taxon>Bacillati</taxon>
        <taxon>Actinomycetota</taxon>
        <taxon>Actinomycetes</taxon>
        <taxon>Kitasatosporales</taxon>
        <taxon>Streptomycetaceae</taxon>
        <taxon>Kitasatospora</taxon>
    </lineage>
</organism>
<keyword evidence="3 9" id="KW-0347">Helicase</keyword>
<evidence type="ECO:0000256" key="7">
    <source>
        <dbReference type="ARBA" id="ARBA00034808"/>
    </source>
</evidence>
<feature type="domain" description="UvrD-like helicase ATP-binding" evidence="10">
    <location>
        <begin position="258"/>
        <end position="540"/>
    </location>
</feature>
<evidence type="ECO:0000256" key="9">
    <source>
        <dbReference type="PROSITE-ProRule" id="PRU00560"/>
    </source>
</evidence>
<evidence type="ECO:0000256" key="6">
    <source>
        <dbReference type="ARBA" id="ARBA00034617"/>
    </source>
</evidence>
<evidence type="ECO:0000259" key="10">
    <source>
        <dbReference type="PROSITE" id="PS51198"/>
    </source>
</evidence>
<evidence type="ECO:0000313" key="11">
    <source>
        <dbReference type="EMBL" id="WUS59649.1"/>
    </source>
</evidence>